<dbReference type="InterPro" id="IPR011545">
    <property type="entry name" value="DEAD/DEAH_box_helicase_dom"/>
</dbReference>
<evidence type="ECO:0000256" key="1">
    <source>
        <dbReference type="ARBA" id="ARBA00022741"/>
    </source>
</evidence>
<dbReference type="Gene3D" id="3.30.70.330">
    <property type="match status" value="1"/>
</dbReference>
<accession>A0A1B9E9W1</accession>
<feature type="domain" description="Helicase C-terminal" evidence="7">
    <location>
        <begin position="220"/>
        <end position="369"/>
    </location>
</feature>
<dbReference type="CDD" id="cd18787">
    <property type="entry name" value="SF2_C_DEAD"/>
    <property type="match status" value="1"/>
</dbReference>
<gene>
    <name evidence="8" type="ORF">LPBF_01355</name>
</gene>
<keyword evidence="1" id="KW-0547">Nucleotide-binding</keyword>
<dbReference type="RefSeq" id="WP_066331464.1">
    <property type="nucleotide sequence ID" value="NZ_CP017688.1"/>
</dbReference>
<proteinExistence type="inferred from homology"/>
<dbReference type="InterPro" id="IPR027417">
    <property type="entry name" value="P-loop_NTPase"/>
</dbReference>
<dbReference type="GO" id="GO:0003724">
    <property type="term" value="F:RNA helicase activity"/>
    <property type="evidence" value="ECO:0007669"/>
    <property type="project" value="TreeGrafter"/>
</dbReference>
<dbReference type="PANTHER" id="PTHR47959:SF1">
    <property type="entry name" value="ATP-DEPENDENT RNA HELICASE DBPA"/>
    <property type="match status" value="1"/>
</dbReference>
<reference evidence="8 9" key="1">
    <citation type="submission" date="2016-03" db="EMBL/GenBank/DDBJ databases">
        <authorList>
            <person name="Ploux O."/>
        </authorList>
    </citation>
    <scope>NUCLEOTIDE SEQUENCE [LARGE SCALE GENOMIC DNA]</scope>
    <source>
        <strain evidence="8 9">LPB0076</strain>
    </source>
</reference>
<dbReference type="STRING" id="1763534.GCA_001831475_01689"/>
<evidence type="ECO:0000256" key="4">
    <source>
        <dbReference type="ARBA" id="ARBA00022840"/>
    </source>
</evidence>
<comment type="caution">
    <text evidence="8">The sequence shown here is derived from an EMBL/GenBank/DDBJ whole genome shotgun (WGS) entry which is preliminary data.</text>
</comment>
<dbReference type="InterPro" id="IPR044742">
    <property type="entry name" value="DEAD/DEAH_RhlB"/>
</dbReference>
<dbReference type="SMART" id="SM00490">
    <property type="entry name" value="HELICc"/>
    <property type="match status" value="1"/>
</dbReference>
<evidence type="ECO:0000259" key="6">
    <source>
        <dbReference type="PROSITE" id="PS51192"/>
    </source>
</evidence>
<dbReference type="GO" id="GO:0003676">
    <property type="term" value="F:nucleic acid binding"/>
    <property type="evidence" value="ECO:0007669"/>
    <property type="project" value="InterPro"/>
</dbReference>
<dbReference type="InterPro" id="IPR012677">
    <property type="entry name" value="Nucleotide-bd_a/b_plait_sf"/>
</dbReference>
<evidence type="ECO:0000313" key="9">
    <source>
        <dbReference type="Proteomes" id="UP000093510"/>
    </source>
</evidence>
<keyword evidence="2" id="KW-0378">Hydrolase</keyword>
<evidence type="ECO:0000256" key="3">
    <source>
        <dbReference type="ARBA" id="ARBA00022806"/>
    </source>
</evidence>
<evidence type="ECO:0000259" key="7">
    <source>
        <dbReference type="PROSITE" id="PS51194"/>
    </source>
</evidence>
<dbReference type="EMBL" id="LVEP01000002">
    <property type="protein sequence ID" value="OCB78668.1"/>
    <property type="molecule type" value="Genomic_DNA"/>
</dbReference>
<dbReference type="SMART" id="SM00487">
    <property type="entry name" value="DEXDc"/>
    <property type="match status" value="1"/>
</dbReference>
<dbReference type="GO" id="GO:0005524">
    <property type="term" value="F:ATP binding"/>
    <property type="evidence" value="ECO:0007669"/>
    <property type="project" value="UniProtKB-KW"/>
</dbReference>
<keyword evidence="9" id="KW-1185">Reference proteome</keyword>
<dbReference type="GO" id="GO:0016787">
    <property type="term" value="F:hydrolase activity"/>
    <property type="evidence" value="ECO:0007669"/>
    <property type="project" value="UniProtKB-KW"/>
</dbReference>
<dbReference type="PROSITE" id="PS51192">
    <property type="entry name" value="HELICASE_ATP_BIND_1"/>
    <property type="match status" value="1"/>
</dbReference>
<evidence type="ECO:0000256" key="5">
    <source>
        <dbReference type="ARBA" id="ARBA00038437"/>
    </source>
</evidence>
<evidence type="ECO:0000256" key="2">
    <source>
        <dbReference type="ARBA" id="ARBA00022801"/>
    </source>
</evidence>
<dbReference type="PANTHER" id="PTHR47959">
    <property type="entry name" value="ATP-DEPENDENT RNA HELICASE RHLE-RELATED"/>
    <property type="match status" value="1"/>
</dbReference>
<dbReference type="InterPro" id="IPR050079">
    <property type="entry name" value="DEAD_box_RNA_helicase"/>
</dbReference>
<keyword evidence="4" id="KW-0067">ATP-binding</keyword>
<dbReference type="PROSITE" id="PS51194">
    <property type="entry name" value="HELICASE_CTER"/>
    <property type="match status" value="1"/>
</dbReference>
<evidence type="ECO:0000313" key="8">
    <source>
        <dbReference type="EMBL" id="OCB78668.1"/>
    </source>
</evidence>
<dbReference type="AlphaFoldDB" id="A0A1B9E9W1"/>
<protein>
    <submittedName>
        <fullName evidence="8">Helicase</fullName>
    </submittedName>
</protein>
<dbReference type="Gene3D" id="3.40.50.300">
    <property type="entry name" value="P-loop containing nucleotide triphosphate hydrolases"/>
    <property type="match status" value="2"/>
</dbReference>
<dbReference type="GO" id="GO:0005829">
    <property type="term" value="C:cytosol"/>
    <property type="evidence" value="ECO:0007669"/>
    <property type="project" value="TreeGrafter"/>
</dbReference>
<dbReference type="Pfam" id="PF00271">
    <property type="entry name" value="Helicase_C"/>
    <property type="match status" value="1"/>
</dbReference>
<name>A0A1B9E9W1_9FLAO</name>
<sequence length="448" mass="50567">MNTKDPANHILSNLGIQHLNPMQEVAQDAILNDNNILLLSPTGSGKTLAFLLPILELLQPEILSVQCLLLVPSRELALQIEQVWKKMGTTYKVNVCYGGHSLDTEIKNLSNPPAILIGTPGRIADHLDRETFRHDKIQTLVLDEFDKSLQLGFHEQMSFIISKLNKVNKRILVSATSDIEIPKYTRVVNPTILDFIPEHTTESNLQIKLVVSKEKDKIGSLFQLICSLKSESAIVFCNHRDAAERISDTLNQKGIYATYYHGGMDQDERERALIQFRNGSVSYLITTDLAARGLDIPEMNHVIHYHLPSKPDEFTHRNGRTARMTASGTAYIITHDSEKQLDYIDYSLPILQLPNESNLPKPPQFQTIYISGGKKNKLNKIDIVGFFSQKGKLEKGDLGLIEVKDFVSFAAVRFGKVKELLQAIKDQKMKGKKFKIEVARKVLKKEEE</sequence>
<dbReference type="InterPro" id="IPR014001">
    <property type="entry name" value="Helicase_ATP-bd"/>
</dbReference>
<organism evidence="8 9">
    <name type="scientific">Flavobacterium crassostreae</name>
    <dbReference type="NCBI Taxonomy" id="1763534"/>
    <lineage>
        <taxon>Bacteria</taxon>
        <taxon>Pseudomonadati</taxon>
        <taxon>Bacteroidota</taxon>
        <taxon>Flavobacteriia</taxon>
        <taxon>Flavobacteriales</taxon>
        <taxon>Flavobacteriaceae</taxon>
        <taxon>Flavobacterium</taxon>
    </lineage>
</organism>
<comment type="similarity">
    <text evidence="5">Belongs to the DEAD box helicase family.</text>
</comment>
<dbReference type="Pfam" id="PF03880">
    <property type="entry name" value="DbpA"/>
    <property type="match status" value="1"/>
</dbReference>
<dbReference type="InterPro" id="IPR001650">
    <property type="entry name" value="Helicase_C-like"/>
</dbReference>
<dbReference type="OrthoDB" id="9785240at2"/>
<dbReference type="SUPFAM" id="SSF52540">
    <property type="entry name" value="P-loop containing nucleoside triphosphate hydrolases"/>
    <property type="match status" value="1"/>
</dbReference>
<feature type="domain" description="Helicase ATP-binding" evidence="6">
    <location>
        <begin position="27"/>
        <end position="195"/>
    </location>
</feature>
<keyword evidence="3 8" id="KW-0347">Helicase</keyword>
<dbReference type="Pfam" id="PF00270">
    <property type="entry name" value="DEAD"/>
    <property type="match status" value="1"/>
</dbReference>
<dbReference type="Proteomes" id="UP000093510">
    <property type="component" value="Unassembled WGS sequence"/>
</dbReference>
<dbReference type="CDD" id="cd00268">
    <property type="entry name" value="DEADc"/>
    <property type="match status" value="1"/>
</dbReference>
<dbReference type="InterPro" id="IPR005580">
    <property type="entry name" value="DbpA/CsdA_RNA-bd_dom"/>
</dbReference>